<dbReference type="EMBL" id="AGJK01000167">
    <property type="protein sequence ID" value="EHP90600.1"/>
    <property type="molecule type" value="Genomic_DNA"/>
</dbReference>
<sequence length="164" mass="17574">MGFEARIGVGDTIVAMTPVSGLRNVALYLETDDGDLGDVVAEWRGDEVELAFAEGTLAEGSLHATAYLRARAAGAFDRREQAFADAAAQLEGRVLREMRGDLASRHRPWHEGEDAEFVVDSACAAAARLIHQESGPLARAPRGIRHDAEEHLAAVGVAAEAAWR</sequence>
<evidence type="ECO:0000313" key="1">
    <source>
        <dbReference type="EMBL" id="EHP90600.1"/>
    </source>
</evidence>
<comment type="caution">
    <text evidence="1">The sequence shown here is derived from an EMBL/GenBank/DDBJ whole genome shotgun (WGS) entry which is preliminary data.</text>
</comment>
<evidence type="ECO:0000313" key="2">
    <source>
        <dbReference type="Proteomes" id="UP000004382"/>
    </source>
</evidence>
<protein>
    <submittedName>
        <fullName evidence="1">Uncharacterized protein</fullName>
    </submittedName>
</protein>
<reference evidence="1 2" key="1">
    <citation type="submission" date="2011-09" db="EMBL/GenBank/DDBJ databases">
        <title>The draft genome of Methylobacterium extorquens DSM 13060.</title>
        <authorList>
            <consortium name="US DOE Joint Genome Institute (JGI-PGF)"/>
            <person name="Lucas S."/>
            <person name="Han J."/>
            <person name="Lapidus A."/>
            <person name="Cheng J.-F."/>
            <person name="Goodwin L."/>
            <person name="Pitluck S."/>
            <person name="Peters L."/>
            <person name="Land M.L."/>
            <person name="Hauser L."/>
            <person name="Koskimaki J."/>
            <person name="Halonen O."/>
            <person name="Pirttila A."/>
            <person name="Frank C."/>
            <person name="Woyke T.J."/>
        </authorList>
    </citation>
    <scope>NUCLEOTIDE SEQUENCE [LARGE SCALE GENOMIC DNA]</scope>
    <source>
        <strain evidence="1 2">DSM 13060</strain>
    </source>
</reference>
<accession>H1KPE1</accession>
<organism evidence="1 2">
    <name type="scientific">Methylorubrum extorquens DSM 13060</name>
    <dbReference type="NCBI Taxonomy" id="882800"/>
    <lineage>
        <taxon>Bacteria</taxon>
        <taxon>Pseudomonadati</taxon>
        <taxon>Pseudomonadota</taxon>
        <taxon>Alphaproteobacteria</taxon>
        <taxon>Hyphomicrobiales</taxon>
        <taxon>Methylobacteriaceae</taxon>
        <taxon>Methylorubrum</taxon>
    </lineage>
</organism>
<proteinExistence type="predicted"/>
<feature type="non-terminal residue" evidence="1">
    <location>
        <position position="164"/>
    </location>
</feature>
<name>H1KPE1_METEX</name>
<gene>
    <name evidence="1" type="ORF">MetexDRAFT_4504</name>
</gene>
<dbReference type="Proteomes" id="UP000004382">
    <property type="component" value="Unassembled WGS sequence"/>
</dbReference>
<dbReference type="AlphaFoldDB" id="H1KPE1"/>